<sequence length="103" mass="11210">MRARSGPSPPLSLLPVLYTSPVYQIRQRLWKGHSSLVGPLPLPSLGSGYAFGLRVPRASLLPSRLPEAPKPSLVSQHAGSIMSDISISPVITRSAWDHVLRYD</sequence>
<name>A0ACB9XTY7_CHAAC</name>
<proteinExistence type="predicted"/>
<gene>
    <name evidence="1" type="ORF">KUCAC02_002567</name>
</gene>
<accession>A0ACB9XTY7</accession>
<evidence type="ECO:0000313" key="2">
    <source>
        <dbReference type="Proteomes" id="UP001057452"/>
    </source>
</evidence>
<dbReference type="Proteomes" id="UP001057452">
    <property type="component" value="Chromosome 3"/>
</dbReference>
<keyword evidence="2" id="KW-1185">Reference proteome</keyword>
<dbReference type="EMBL" id="CM043787">
    <property type="protein sequence ID" value="KAI4830966.1"/>
    <property type="molecule type" value="Genomic_DNA"/>
</dbReference>
<reference evidence="1" key="1">
    <citation type="submission" date="2022-05" db="EMBL/GenBank/DDBJ databases">
        <title>Chromosome-level genome of Chaenocephalus aceratus.</title>
        <authorList>
            <person name="Park H."/>
        </authorList>
    </citation>
    <scope>NUCLEOTIDE SEQUENCE</scope>
    <source>
        <strain evidence="1">KU_202001</strain>
    </source>
</reference>
<protein>
    <submittedName>
        <fullName evidence="1">Uncharacterized protein</fullName>
    </submittedName>
</protein>
<evidence type="ECO:0000313" key="1">
    <source>
        <dbReference type="EMBL" id="KAI4830966.1"/>
    </source>
</evidence>
<comment type="caution">
    <text evidence="1">The sequence shown here is derived from an EMBL/GenBank/DDBJ whole genome shotgun (WGS) entry which is preliminary data.</text>
</comment>
<organism evidence="1 2">
    <name type="scientific">Chaenocephalus aceratus</name>
    <name type="common">Blackfin icefish</name>
    <name type="synonym">Chaenichthys aceratus</name>
    <dbReference type="NCBI Taxonomy" id="36190"/>
    <lineage>
        <taxon>Eukaryota</taxon>
        <taxon>Metazoa</taxon>
        <taxon>Chordata</taxon>
        <taxon>Craniata</taxon>
        <taxon>Vertebrata</taxon>
        <taxon>Euteleostomi</taxon>
        <taxon>Actinopterygii</taxon>
        <taxon>Neopterygii</taxon>
        <taxon>Teleostei</taxon>
        <taxon>Neoteleostei</taxon>
        <taxon>Acanthomorphata</taxon>
        <taxon>Eupercaria</taxon>
        <taxon>Perciformes</taxon>
        <taxon>Notothenioidei</taxon>
        <taxon>Channichthyidae</taxon>
        <taxon>Chaenocephalus</taxon>
    </lineage>
</organism>